<evidence type="ECO:0000256" key="1">
    <source>
        <dbReference type="PROSITE-ProRule" id="PRU00703"/>
    </source>
</evidence>
<dbReference type="Pfam" id="PF00571">
    <property type="entry name" value="CBS"/>
    <property type="match status" value="2"/>
</dbReference>
<keyword evidence="1" id="KW-0129">CBS domain</keyword>
<dbReference type="Proteomes" id="UP000509782">
    <property type="component" value="Chromosome"/>
</dbReference>
<keyword evidence="2" id="KW-0472">Membrane</keyword>
<dbReference type="EMBL" id="CP054569">
    <property type="protein sequence ID" value="QKQ47707.1"/>
    <property type="molecule type" value="Genomic_DNA"/>
</dbReference>
<feature type="domain" description="CBS" evidence="3">
    <location>
        <begin position="267"/>
        <end position="323"/>
    </location>
</feature>
<dbReference type="InterPro" id="IPR046342">
    <property type="entry name" value="CBS_dom_sf"/>
</dbReference>
<feature type="transmembrane region" description="Helical" evidence="2">
    <location>
        <begin position="175"/>
        <end position="192"/>
    </location>
</feature>
<dbReference type="AlphaFoldDB" id="A0A3R9G099"/>
<dbReference type="InterPro" id="IPR007065">
    <property type="entry name" value="HPP"/>
</dbReference>
<dbReference type="InterPro" id="IPR000644">
    <property type="entry name" value="CBS_dom"/>
</dbReference>
<dbReference type="Gene3D" id="3.10.580.10">
    <property type="entry name" value="CBS-domain"/>
    <property type="match status" value="1"/>
</dbReference>
<dbReference type="PROSITE" id="PS51371">
    <property type="entry name" value="CBS"/>
    <property type="match status" value="2"/>
</dbReference>
<dbReference type="Pfam" id="PF04982">
    <property type="entry name" value="TM_HPP"/>
    <property type="match status" value="1"/>
</dbReference>
<accession>A0A3R9G099</accession>
<evidence type="ECO:0000256" key="2">
    <source>
        <dbReference type="SAM" id="Phobius"/>
    </source>
</evidence>
<proteinExistence type="predicted"/>
<dbReference type="CDD" id="cd04600">
    <property type="entry name" value="CBS_pair_HPP_assoc"/>
    <property type="match status" value="1"/>
</dbReference>
<name>A0A3R9G099_ACHDE</name>
<keyword evidence="2" id="KW-0812">Transmembrane</keyword>
<evidence type="ECO:0000313" key="5">
    <source>
        <dbReference type="Proteomes" id="UP000509782"/>
    </source>
</evidence>
<evidence type="ECO:0000259" key="3">
    <source>
        <dbReference type="PROSITE" id="PS51371"/>
    </source>
</evidence>
<feature type="domain" description="CBS" evidence="3">
    <location>
        <begin position="339"/>
        <end position="396"/>
    </location>
</feature>
<keyword evidence="2" id="KW-1133">Transmembrane helix</keyword>
<sequence length="409" mass="43136">MLRRKDARDKLSPRDIFIGREEIVLGVAIKRWLGSFAPAPVGVNGREKLYGALGALLGLFCTEWVGRHALGVANPWFIAPMGASAVLLFAAPASPLAQPWSLVAGNLVSALIGVFCAQFIPLPGVAAAAAVALAIGAMFSLRCLHPPSGAVALTAVLGGPSVASLGYGFALWPVALNSLILLCIAVVFNGALKRNYPRRHADAAGHNTRDLAPSARLGFSLADLDEALNQRGELLDISKEDLEEIVLAAELRASVRRFGDVRCADIMSRDVVSVRASDPLDYAVRLFDRHRLQALPVMDAEGRYAGMIAQGDVLARRARLAAVATDATGAPDLLVADCMRSEGPFATPGLPVVELARPMSDSLHCVPVLDESRGLVGLVTQSDLVAALYQIAMSASSPVDTPDSRKLAA</sequence>
<feature type="transmembrane region" description="Helical" evidence="2">
    <location>
        <begin position="100"/>
        <end position="120"/>
    </location>
</feature>
<dbReference type="PANTHER" id="PTHR33741">
    <property type="entry name" value="TRANSMEMBRANE PROTEIN DDB_G0269096-RELATED"/>
    <property type="match status" value="1"/>
</dbReference>
<dbReference type="STRING" id="32002.BVK87_30235"/>
<feature type="transmembrane region" description="Helical" evidence="2">
    <location>
        <begin position="126"/>
        <end position="144"/>
    </location>
</feature>
<gene>
    <name evidence="4" type="ORF">FOC81_13820</name>
</gene>
<evidence type="ECO:0000313" key="4">
    <source>
        <dbReference type="EMBL" id="QKQ47707.1"/>
    </source>
</evidence>
<dbReference type="PANTHER" id="PTHR33741:SF5">
    <property type="entry name" value="TRANSMEMBRANE PROTEIN DDB_G0269096-RELATED"/>
    <property type="match status" value="1"/>
</dbReference>
<dbReference type="SUPFAM" id="SSF54631">
    <property type="entry name" value="CBS-domain pair"/>
    <property type="match status" value="1"/>
</dbReference>
<dbReference type="OrthoDB" id="9811720at2"/>
<dbReference type="InterPro" id="IPR058581">
    <property type="entry name" value="TM_HPP"/>
</dbReference>
<feature type="transmembrane region" description="Helical" evidence="2">
    <location>
        <begin position="76"/>
        <end position="93"/>
    </location>
</feature>
<protein>
    <submittedName>
        <fullName evidence="4">HPP family protein</fullName>
    </submittedName>
</protein>
<reference evidence="4 5" key="1">
    <citation type="submission" date="2020-05" db="EMBL/GenBank/DDBJ databases">
        <title>FDA dAtabase for Regulatory Grade micrObial Sequences (FDA-ARGOS): Supporting development and validation of Infectious Disease Dx tests.</title>
        <authorList>
            <person name="Sproer C."/>
            <person name="Gronow S."/>
            <person name="Severitt S."/>
            <person name="Schroder I."/>
            <person name="Tallon L."/>
            <person name="Sadzewicz L."/>
            <person name="Zhao X."/>
            <person name="Vavikolanu K."/>
            <person name="Mehta A."/>
            <person name="Aluvathingal J."/>
            <person name="Nadendla S."/>
            <person name="Myers T."/>
            <person name="Yan Y."/>
            <person name="Sichtig H."/>
        </authorList>
    </citation>
    <scope>NUCLEOTIDE SEQUENCE [LARGE SCALE GENOMIC DNA]</scope>
    <source>
        <strain evidence="4 5">FDAARGOS_787</strain>
    </source>
</reference>
<dbReference type="SMART" id="SM00116">
    <property type="entry name" value="CBS"/>
    <property type="match status" value="2"/>
</dbReference>
<organism evidence="4 5">
    <name type="scientific">Achromobacter denitrificans</name>
    <name type="common">Alcaligenes denitrificans</name>
    <dbReference type="NCBI Taxonomy" id="32002"/>
    <lineage>
        <taxon>Bacteria</taxon>
        <taxon>Pseudomonadati</taxon>
        <taxon>Pseudomonadota</taxon>
        <taxon>Betaproteobacteria</taxon>
        <taxon>Burkholderiales</taxon>
        <taxon>Alcaligenaceae</taxon>
        <taxon>Achromobacter</taxon>
    </lineage>
</organism>